<evidence type="ECO:0000259" key="2">
    <source>
        <dbReference type="Pfam" id="PF02867"/>
    </source>
</evidence>
<evidence type="ECO:0000256" key="1">
    <source>
        <dbReference type="ARBA" id="ARBA00010406"/>
    </source>
</evidence>
<name>A0ABD5DVJ6_ACIBA</name>
<dbReference type="PANTHER" id="PTHR11573">
    <property type="entry name" value="RIBONUCLEOSIDE-DIPHOSPHATE REDUCTASE LARGE CHAIN"/>
    <property type="match status" value="1"/>
</dbReference>
<feature type="domain" description="Ribonucleotide reductase large subunit C-terminal" evidence="2">
    <location>
        <begin position="2"/>
        <end position="57"/>
    </location>
</feature>
<organism evidence="3">
    <name type="scientific">Acinetobacter baumannii</name>
    <dbReference type="NCBI Taxonomy" id="470"/>
    <lineage>
        <taxon>Bacteria</taxon>
        <taxon>Pseudomonadati</taxon>
        <taxon>Pseudomonadota</taxon>
        <taxon>Gammaproteobacteria</taxon>
        <taxon>Moraxellales</taxon>
        <taxon>Moraxellaceae</taxon>
        <taxon>Acinetobacter</taxon>
        <taxon>Acinetobacter calcoaceticus/baumannii complex</taxon>
    </lineage>
</organism>
<comment type="caution">
    <text evidence="3">The sequence shown here is derived from an EMBL/GenBank/DDBJ whole genome shotgun (WGS) entry which is preliminary data.</text>
</comment>
<comment type="similarity">
    <text evidence="1">Belongs to the ribonucleoside diphosphate reductase large chain family.</text>
</comment>
<dbReference type="InterPro" id="IPR000788">
    <property type="entry name" value="RNR_lg_C"/>
</dbReference>
<dbReference type="SUPFAM" id="SSF51998">
    <property type="entry name" value="PFL-like glycyl radical enzymes"/>
    <property type="match status" value="1"/>
</dbReference>
<sequence>SYYVDQLYIIKAAAVRQKWIDQSQSTNLFAKQGTTGRDLDLWYTTAKKLGLKTTYYLRNQSDAEKSASMRTKVIAELANAALGKLSEPT</sequence>
<dbReference type="AlphaFoldDB" id="A0ABD5DVJ6"/>
<proteinExistence type="inferred from homology"/>
<dbReference type="Pfam" id="PF02867">
    <property type="entry name" value="Ribonuc_red_lgC"/>
    <property type="match status" value="1"/>
</dbReference>
<feature type="non-terminal residue" evidence="3">
    <location>
        <position position="1"/>
    </location>
</feature>
<reference evidence="3" key="1">
    <citation type="submission" date="2019-07" db="EMBL/GenBank/DDBJ databases">
        <title>Biological characteristics of mucoid Acinetobacter baumannii from a general hospital in China.</title>
        <authorList>
            <person name="Hua X."/>
            <person name="Yu Y."/>
        </authorList>
    </citation>
    <scope>NUCLEOTIDE SEQUENCE</scope>
    <source>
        <strain evidence="3">N8</strain>
    </source>
</reference>
<dbReference type="InterPro" id="IPR039718">
    <property type="entry name" value="Rrm1"/>
</dbReference>
<feature type="non-terminal residue" evidence="3">
    <location>
        <position position="89"/>
    </location>
</feature>
<evidence type="ECO:0000313" key="3">
    <source>
        <dbReference type="EMBL" id="MDR8433982.1"/>
    </source>
</evidence>
<dbReference type="EMBL" id="VMAF01000921">
    <property type="protein sequence ID" value="MDR8433982.1"/>
    <property type="molecule type" value="Genomic_DNA"/>
</dbReference>
<accession>A0ABD5DVJ6</accession>
<dbReference type="Gene3D" id="3.20.70.20">
    <property type="match status" value="1"/>
</dbReference>
<gene>
    <name evidence="3" type="ORF">FPK63_23395</name>
</gene>
<dbReference type="PANTHER" id="PTHR11573:SF6">
    <property type="entry name" value="RIBONUCLEOSIDE-DIPHOSPHATE REDUCTASE LARGE SUBUNIT"/>
    <property type="match status" value="1"/>
</dbReference>
<protein>
    <submittedName>
        <fullName evidence="3">Ribonucleoside-diphosphate reductase subunit alpha</fullName>
    </submittedName>
</protein>